<dbReference type="PANTHER" id="PTHR21192">
    <property type="entry name" value="NUCLEAR PROTEIN E3-3"/>
    <property type="match status" value="1"/>
</dbReference>
<reference evidence="2" key="1">
    <citation type="journal article" date="2019" name="Int. J. Syst. Evol. Microbiol.">
        <title>The Global Catalogue of Microorganisms (GCM) 10K type strain sequencing project: providing services to taxonomists for standard genome sequencing and annotation.</title>
        <authorList>
            <consortium name="The Broad Institute Genomics Platform"/>
            <consortium name="The Broad Institute Genome Sequencing Center for Infectious Disease"/>
            <person name="Wu L."/>
            <person name="Ma J."/>
        </authorList>
    </citation>
    <scope>NUCLEOTIDE SEQUENCE [LARGE SCALE GENOMIC DNA]</scope>
    <source>
        <strain evidence="2">CCUG 30340</strain>
    </source>
</reference>
<dbReference type="InterPro" id="IPR036748">
    <property type="entry name" value="MTH938-like_sf"/>
</dbReference>
<organism evidence="1 2">
    <name type="scientific">Dokdonella ginsengisoli</name>
    <dbReference type="NCBI Taxonomy" id="363846"/>
    <lineage>
        <taxon>Bacteria</taxon>
        <taxon>Pseudomonadati</taxon>
        <taxon>Pseudomonadota</taxon>
        <taxon>Gammaproteobacteria</taxon>
        <taxon>Lysobacterales</taxon>
        <taxon>Rhodanobacteraceae</taxon>
        <taxon>Dokdonella</taxon>
    </lineage>
</organism>
<dbReference type="Proteomes" id="UP001595886">
    <property type="component" value="Unassembled WGS sequence"/>
</dbReference>
<proteinExistence type="predicted"/>
<dbReference type="Pfam" id="PF04430">
    <property type="entry name" value="DUF498"/>
    <property type="match status" value="1"/>
</dbReference>
<name>A0ABV9QWK3_9GAMM</name>
<keyword evidence="2" id="KW-1185">Reference proteome</keyword>
<dbReference type="CDD" id="cd05560">
    <property type="entry name" value="Xcc1710_like"/>
    <property type="match status" value="1"/>
</dbReference>
<dbReference type="Gene3D" id="3.40.1230.10">
    <property type="entry name" value="MTH938-like"/>
    <property type="match status" value="1"/>
</dbReference>
<sequence>MQFTQDLPEGHLFFRNCTADAVTVVDRVLTGSFLLAPDRLVEDWPVTAAAQFDAAAAEAIAALSPEVVLLGTGARQVFPPREPMVALLRRRIGVEVMDNAAACRTYNLLAGEGRRVVAAIMLPKAAGDEGGPAAA</sequence>
<dbReference type="EMBL" id="JBHSHD010000010">
    <property type="protein sequence ID" value="MFC4821426.1"/>
    <property type="molecule type" value="Genomic_DNA"/>
</dbReference>
<accession>A0ABV9QWK3</accession>
<evidence type="ECO:0000313" key="2">
    <source>
        <dbReference type="Proteomes" id="UP001595886"/>
    </source>
</evidence>
<comment type="caution">
    <text evidence="1">The sequence shown here is derived from an EMBL/GenBank/DDBJ whole genome shotgun (WGS) entry which is preliminary data.</text>
</comment>
<dbReference type="InterPro" id="IPR007523">
    <property type="entry name" value="NDUFAF3/AAMDC"/>
</dbReference>
<protein>
    <submittedName>
        <fullName evidence="1">Mth938-like domain-containing protein</fullName>
    </submittedName>
</protein>
<dbReference type="SUPFAM" id="SSF64076">
    <property type="entry name" value="MTH938-like"/>
    <property type="match status" value="1"/>
</dbReference>
<dbReference type="RefSeq" id="WP_380021708.1">
    <property type="nucleotide sequence ID" value="NZ_JBHSHD010000010.1"/>
</dbReference>
<dbReference type="PANTHER" id="PTHR21192:SF2">
    <property type="entry name" value="NADH DEHYDROGENASE [UBIQUINONE] 1 ALPHA SUBCOMPLEX ASSEMBLY FACTOR 3"/>
    <property type="match status" value="1"/>
</dbReference>
<evidence type="ECO:0000313" key="1">
    <source>
        <dbReference type="EMBL" id="MFC4821426.1"/>
    </source>
</evidence>
<gene>
    <name evidence="1" type="ORF">ACFO6Q_13920</name>
</gene>